<dbReference type="SMART" id="SM00448">
    <property type="entry name" value="REC"/>
    <property type="match status" value="1"/>
</dbReference>
<dbReference type="EMBL" id="JAINWA010000003">
    <property type="protein sequence ID" value="MCD1655284.1"/>
    <property type="molecule type" value="Genomic_DNA"/>
</dbReference>
<keyword evidence="5" id="KW-0805">Transcription regulation</keyword>
<dbReference type="PROSITE" id="PS50110">
    <property type="entry name" value="RESPONSE_REGULATORY"/>
    <property type="match status" value="1"/>
</dbReference>
<dbReference type="CDD" id="cd17536">
    <property type="entry name" value="REC_YesN-like"/>
    <property type="match status" value="1"/>
</dbReference>
<dbReference type="SUPFAM" id="SSF52172">
    <property type="entry name" value="CheY-like"/>
    <property type="match status" value="1"/>
</dbReference>
<comment type="subcellular location">
    <subcellularLocation>
        <location evidence="1">Cytoplasm</location>
    </subcellularLocation>
</comment>
<dbReference type="InterPro" id="IPR011006">
    <property type="entry name" value="CheY-like_superfamily"/>
</dbReference>
<evidence type="ECO:0000256" key="7">
    <source>
        <dbReference type="ARBA" id="ARBA00023163"/>
    </source>
</evidence>
<keyword evidence="4" id="KW-0902">Two-component regulatory system</keyword>
<evidence type="ECO:0000256" key="5">
    <source>
        <dbReference type="ARBA" id="ARBA00023015"/>
    </source>
</evidence>
<dbReference type="RefSeq" id="WP_230756235.1">
    <property type="nucleotide sequence ID" value="NZ_JAINWA010000003.1"/>
</dbReference>
<feature type="modified residue" description="4-aspartylphosphate" evidence="8">
    <location>
        <position position="55"/>
    </location>
</feature>
<dbReference type="Pfam" id="PF00072">
    <property type="entry name" value="Response_reg"/>
    <property type="match status" value="1"/>
</dbReference>
<dbReference type="Gene3D" id="3.40.50.2300">
    <property type="match status" value="1"/>
</dbReference>
<feature type="domain" description="HTH araC/xylS-type" evidence="9">
    <location>
        <begin position="424"/>
        <end position="523"/>
    </location>
</feature>
<reference evidence="11" key="1">
    <citation type="submission" date="2021-08" db="EMBL/GenBank/DDBJ databases">
        <title>Comparative analyses of Brucepasteria parasyntrophica and Teretinema zuelzerae.</title>
        <authorList>
            <person name="Song Y."/>
            <person name="Brune A."/>
        </authorList>
    </citation>
    <scope>NUCLEOTIDE SEQUENCE</scope>
    <source>
        <strain evidence="11">DSM 1903</strain>
    </source>
</reference>
<evidence type="ECO:0000259" key="10">
    <source>
        <dbReference type="PROSITE" id="PS50110"/>
    </source>
</evidence>
<evidence type="ECO:0000256" key="2">
    <source>
        <dbReference type="ARBA" id="ARBA00022490"/>
    </source>
</evidence>
<organism evidence="11 12">
    <name type="scientific">Teretinema zuelzerae</name>
    <dbReference type="NCBI Taxonomy" id="156"/>
    <lineage>
        <taxon>Bacteria</taxon>
        <taxon>Pseudomonadati</taxon>
        <taxon>Spirochaetota</taxon>
        <taxon>Spirochaetia</taxon>
        <taxon>Spirochaetales</taxon>
        <taxon>Treponemataceae</taxon>
        <taxon>Teretinema</taxon>
    </lineage>
</organism>
<evidence type="ECO:0000313" key="11">
    <source>
        <dbReference type="EMBL" id="MCD1655284.1"/>
    </source>
</evidence>
<dbReference type="PROSITE" id="PS01124">
    <property type="entry name" value="HTH_ARAC_FAMILY_2"/>
    <property type="match status" value="1"/>
</dbReference>
<dbReference type="Pfam" id="PF12833">
    <property type="entry name" value="HTH_18"/>
    <property type="match status" value="1"/>
</dbReference>
<dbReference type="InterPro" id="IPR018060">
    <property type="entry name" value="HTH_AraC"/>
</dbReference>
<sequence>MYSVFLVEDEIVVREGIRSSIPWDETDFTLVGEAPDGEMALSMLQELKPDILLTDIKMPFLDGLALTRIVRKTQPWMKVVIISGHDEFQYAREAISLGVEEYLLKPVSAADMLRCLEKVALRIEAEKRESDDIERLRLQARTNAQALREKWLAGLVTGEASTEKAIETAQSYGIDLIARGYAAIAAEIHLPPEDFPRLDRVRRAVEGFASSRADVISFPLGVNQYAFIIKESEQNSLEEDSYSFAQGLSFETNRKTSCRLTIGIGLPAERIAEIPRSFAEANAALRHLTASGRTEIAGFADMDSSERAASRSGADPVADRLRTLSRSDIDCFVEQYAEMLGKNESQASYIGYYLLYDLIVAAATVARELGGDPAALFPSPRSHELIIGIASERGTFLAEVRRILERIMLLRDESPAGRHLSMILKAKNYIDVHFADPDISLHSVASVVNVSPNHFSTVFSQEAGESFIEYLTCVRIGHAKRLLAETRMKSVDIAYESGFNDPHYFSFMFKKKTGVSPREFRAEKNQPEE</sequence>
<dbReference type="Proteomes" id="UP001198163">
    <property type="component" value="Unassembled WGS sequence"/>
</dbReference>
<keyword evidence="3 8" id="KW-0597">Phosphoprotein</keyword>
<proteinExistence type="predicted"/>
<protein>
    <submittedName>
        <fullName evidence="11">Response regulator</fullName>
    </submittedName>
</protein>
<evidence type="ECO:0000259" key="9">
    <source>
        <dbReference type="PROSITE" id="PS01124"/>
    </source>
</evidence>
<keyword evidence="6" id="KW-0238">DNA-binding</keyword>
<evidence type="ECO:0000256" key="6">
    <source>
        <dbReference type="ARBA" id="ARBA00023125"/>
    </source>
</evidence>
<dbReference type="GO" id="GO:0003700">
    <property type="term" value="F:DNA-binding transcription factor activity"/>
    <property type="evidence" value="ECO:0007669"/>
    <property type="project" value="InterPro"/>
</dbReference>
<dbReference type="Gene3D" id="1.10.10.60">
    <property type="entry name" value="Homeodomain-like"/>
    <property type="match status" value="2"/>
</dbReference>
<dbReference type="InterPro" id="IPR051552">
    <property type="entry name" value="HptR"/>
</dbReference>
<keyword evidence="7" id="KW-0804">Transcription</keyword>
<evidence type="ECO:0000313" key="12">
    <source>
        <dbReference type="Proteomes" id="UP001198163"/>
    </source>
</evidence>
<comment type="caution">
    <text evidence="11">The sequence shown here is derived from an EMBL/GenBank/DDBJ whole genome shotgun (WGS) entry which is preliminary data.</text>
</comment>
<name>A0AAE3EID9_9SPIR</name>
<evidence type="ECO:0000256" key="1">
    <source>
        <dbReference type="ARBA" id="ARBA00004496"/>
    </source>
</evidence>
<dbReference type="PANTHER" id="PTHR42713:SF3">
    <property type="entry name" value="TRANSCRIPTIONAL REGULATORY PROTEIN HPTR"/>
    <property type="match status" value="1"/>
</dbReference>
<accession>A0AAE3EID9</accession>
<feature type="domain" description="Response regulatory" evidence="10">
    <location>
        <begin position="3"/>
        <end position="120"/>
    </location>
</feature>
<dbReference type="SUPFAM" id="SSF46689">
    <property type="entry name" value="Homeodomain-like"/>
    <property type="match status" value="2"/>
</dbReference>
<dbReference type="PANTHER" id="PTHR42713">
    <property type="entry name" value="HISTIDINE KINASE-RELATED"/>
    <property type="match status" value="1"/>
</dbReference>
<dbReference type="SMART" id="SM00342">
    <property type="entry name" value="HTH_ARAC"/>
    <property type="match status" value="1"/>
</dbReference>
<evidence type="ECO:0000256" key="4">
    <source>
        <dbReference type="ARBA" id="ARBA00023012"/>
    </source>
</evidence>
<dbReference type="GO" id="GO:0043565">
    <property type="term" value="F:sequence-specific DNA binding"/>
    <property type="evidence" value="ECO:0007669"/>
    <property type="project" value="InterPro"/>
</dbReference>
<keyword evidence="12" id="KW-1185">Reference proteome</keyword>
<gene>
    <name evidence="11" type="ORF">K7J14_11330</name>
</gene>
<evidence type="ECO:0000256" key="3">
    <source>
        <dbReference type="ARBA" id="ARBA00022553"/>
    </source>
</evidence>
<dbReference type="AlphaFoldDB" id="A0AAE3EID9"/>
<dbReference type="InterPro" id="IPR009057">
    <property type="entry name" value="Homeodomain-like_sf"/>
</dbReference>
<dbReference type="GO" id="GO:0005737">
    <property type="term" value="C:cytoplasm"/>
    <property type="evidence" value="ECO:0007669"/>
    <property type="project" value="UniProtKB-SubCell"/>
</dbReference>
<dbReference type="InterPro" id="IPR001789">
    <property type="entry name" value="Sig_transdc_resp-reg_receiver"/>
</dbReference>
<dbReference type="GO" id="GO:0000160">
    <property type="term" value="P:phosphorelay signal transduction system"/>
    <property type="evidence" value="ECO:0007669"/>
    <property type="project" value="UniProtKB-KW"/>
</dbReference>
<dbReference type="Pfam" id="PF17853">
    <property type="entry name" value="GGDEF_2"/>
    <property type="match status" value="1"/>
</dbReference>
<keyword evidence="2" id="KW-0963">Cytoplasm</keyword>
<dbReference type="InterPro" id="IPR041522">
    <property type="entry name" value="CdaR_GGDEF"/>
</dbReference>
<evidence type="ECO:0000256" key="8">
    <source>
        <dbReference type="PROSITE-ProRule" id="PRU00169"/>
    </source>
</evidence>